<organism evidence="1 2">
    <name type="scientific">Mycoplasmopsis synoviae</name>
    <name type="common">Mycoplasma synoviae</name>
    <dbReference type="NCBI Taxonomy" id="2109"/>
    <lineage>
        <taxon>Bacteria</taxon>
        <taxon>Bacillati</taxon>
        <taxon>Mycoplasmatota</taxon>
        <taxon>Mycoplasmoidales</taxon>
        <taxon>Metamycoplasmataceae</taxon>
        <taxon>Mycoplasmopsis</taxon>
    </lineage>
</organism>
<name>A0A3B0P7M6_MYCSY</name>
<evidence type="ECO:0000313" key="2">
    <source>
        <dbReference type="Proteomes" id="UP000259328"/>
    </source>
</evidence>
<protein>
    <submittedName>
        <fullName evidence="1">Uncharacterized protein</fullName>
    </submittedName>
</protein>
<feature type="non-terminal residue" evidence="1">
    <location>
        <position position="50"/>
    </location>
</feature>
<dbReference type="EMBL" id="LS991953">
    <property type="protein sequence ID" value="SYV92589.1"/>
    <property type="molecule type" value="Genomic_DNA"/>
</dbReference>
<reference evidence="2" key="1">
    <citation type="submission" date="2018-06" db="EMBL/GenBank/DDBJ databases">
        <authorList>
            <consortium name="Pathogen Informatics"/>
        </authorList>
    </citation>
    <scope>NUCLEOTIDE SEQUENCE [LARGE SCALE GENOMIC DNA]</scope>
    <source>
        <strain evidence="2">NCTC10124</strain>
    </source>
</reference>
<dbReference type="AlphaFoldDB" id="A0A3B0P7M6"/>
<evidence type="ECO:0000313" key="1">
    <source>
        <dbReference type="EMBL" id="SYV92589.1"/>
    </source>
</evidence>
<accession>A0A3B0P7M6</accession>
<proteinExistence type="predicted"/>
<dbReference type="Proteomes" id="UP000259328">
    <property type="component" value="Chromosome"/>
</dbReference>
<gene>
    <name evidence="1" type="ORF">NCTC10124_00313</name>
</gene>
<sequence>MVQNKFVYESLNSKNEIKLLSKNEQKFIDDCKKFIDYIDKENTKINHFDW</sequence>